<keyword evidence="2" id="KW-1185">Reference proteome</keyword>
<organism evidence="1 2">
    <name type="scientific">Arcicella aurantiaca</name>
    <dbReference type="NCBI Taxonomy" id="591202"/>
    <lineage>
        <taxon>Bacteria</taxon>
        <taxon>Pseudomonadati</taxon>
        <taxon>Bacteroidota</taxon>
        <taxon>Cytophagia</taxon>
        <taxon>Cytophagales</taxon>
        <taxon>Flectobacillaceae</taxon>
        <taxon>Arcicella</taxon>
    </lineage>
</organism>
<proteinExistence type="predicted"/>
<evidence type="ECO:0000313" key="2">
    <source>
        <dbReference type="Proteomes" id="UP000245489"/>
    </source>
</evidence>
<dbReference type="OrthoDB" id="962191at2"/>
<protein>
    <submittedName>
        <fullName evidence="1">Uncharacterized protein</fullName>
    </submittedName>
</protein>
<gene>
    <name evidence="1" type="ORF">LV89_00774</name>
</gene>
<accession>A0A316EER6</accession>
<sequence length="131" mass="15219">MTIKTENLWPDFSVEETVISPKTILEEQIQFLGKGTKNVLTANIRTETFENGEIKNIFQLVAPKLDGYKYTLFTLTQKDIRPFPCKFDGEKTFSIKNKETLIERLRVVFNSDETKEIIKILISQSMDNPKR</sequence>
<name>A0A316EER6_9BACT</name>
<dbReference type="AlphaFoldDB" id="A0A316EER6"/>
<dbReference type="Proteomes" id="UP000245489">
    <property type="component" value="Unassembled WGS sequence"/>
</dbReference>
<reference evidence="1 2" key="1">
    <citation type="submission" date="2018-05" db="EMBL/GenBank/DDBJ databases">
        <title>Genomic Encyclopedia of Archaeal and Bacterial Type Strains, Phase II (KMG-II): from individual species to whole genera.</title>
        <authorList>
            <person name="Goeker M."/>
        </authorList>
    </citation>
    <scope>NUCLEOTIDE SEQUENCE [LARGE SCALE GENOMIC DNA]</scope>
    <source>
        <strain evidence="1 2">DSM 22214</strain>
    </source>
</reference>
<evidence type="ECO:0000313" key="1">
    <source>
        <dbReference type="EMBL" id="PWK28570.1"/>
    </source>
</evidence>
<comment type="caution">
    <text evidence="1">The sequence shown here is derived from an EMBL/GenBank/DDBJ whole genome shotgun (WGS) entry which is preliminary data.</text>
</comment>
<dbReference type="RefSeq" id="WP_109741554.1">
    <property type="nucleotide sequence ID" value="NZ_QGGO01000003.1"/>
</dbReference>
<dbReference type="EMBL" id="QGGO01000003">
    <property type="protein sequence ID" value="PWK28570.1"/>
    <property type="molecule type" value="Genomic_DNA"/>
</dbReference>